<dbReference type="Proteomes" id="UP000696485">
    <property type="component" value="Unassembled WGS sequence"/>
</dbReference>
<evidence type="ECO:0000313" key="9">
    <source>
        <dbReference type="EMBL" id="KAF9329613.1"/>
    </source>
</evidence>
<dbReference type="GO" id="GO:0005635">
    <property type="term" value="C:nuclear envelope"/>
    <property type="evidence" value="ECO:0007669"/>
    <property type="project" value="TreeGrafter"/>
</dbReference>
<evidence type="ECO:0000256" key="5">
    <source>
        <dbReference type="ARBA" id="ARBA00022927"/>
    </source>
</evidence>
<accession>A0A9P5SLN6</accession>
<keyword evidence="5" id="KW-0653">Protein transport</keyword>
<feature type="compositionally biased region" description="Acidic residues" evidence="7">
    <location>
        <begin position="977"/>
        <end position="995"/>
    </location>
</feature>
<feature type="region of interest" description="Disordered" evidence="7">
    <location>
        <begin position="902"/>
        <end position="948"/>
    </location>
</feature>
<comment type="subcellular location">
    <subcellularLocation>
        <location evidence="2">Cytoplasm</location>
    </subcellularLocation>
    <subcellularLocation>
        <location evidence="1">Nucleus</location>
    </subcellularLocation>
</comment>
<dbReference type="PANTHER" id="PTHR10997">
    <property type="entry name" value="IMPORTIN-7, 8, 11"/>
    <property type="match status" value="1"/>
</dbReference>
<dbReference type="GO" id="GO:0031267">
    <property type="term" value="F:small GTPase binding"/>
    <property type="evidence" value="ECO:0007669"/>
    <property type="project" value="InterPro"/>
</dbReference>
<dbReference type="PROSITE" id="PS50166">
    <property type="entry name" value="IMPORTIN_B_NT"/>
    <property type="match status" value="1"/>
</dbReference>
<sequence>MDVQALYHLFQSTFQPDANVRIQAELQLKQLEGTQGTLLSSMHIIGSEESDMHVRQAASIYFKNAVKRYWYENESTPAHLKIAEADKDTIKANILQLLASSPTIVRTQLLTVLGVILANDFPTKYPGYLAQVQTLLQSQDPKTVFIGLLALKETTRVYKFKVSDREPLDEIIGTFFPAIQQIGAGLINANNVEAAEMLKIIFKCYHHTIQIDLSERQRDSASLVPWGTLFIQMIEKPIPTEGLPADLEELEKHPWWKAKRWAYQCLNRLYTRYGNPPALTSESKFKEFANGFVRNFAPNILSAYLKQVELWVAKQTWLSPRVLCLIGNFFEESVKDKNIWSIMKPHSETLITHFVFPQLCFTASDEALWVDDKVEYIHAKIEVIEDFTSPTASATSFMTTMARYRQNAFMQILTLANSVLQKYNEAPADAKNPREKDGALVMVGALAPLILRKKSLASMMEPFFVNHIFPDFKSQYPFLRARACEMMNKFSDLDFEDTNNVGVAFTGLMECLRDGELPVKVTAALALRPMIRHETVCEAMKPHLQFIMHELLAITNEIDVDTLATVMEEFVEVFAQDLAPFAVQLCEQLRDTYLRICADMGPVAEGVEDISDAAADDAADKTMAAMGVLKTMGTLILSLESTPEVLNQLELALLPVITHTLQNSIIDLFGGVFEIIDSCTFSGKSISVNMWGILELIYKTFKESAVDFMEEMLPSLDNYISYGKEVFCQNENLQHMIYDIIETVMKSDRLGENDRVCACKLAESLLLNCRGHVDKYLAPILGLVFEYLGPEDHIQTIEFRVQAIEVVMNALYYNAAATLRLLEESGQTQRFLTVWFSNLDKFSRVHDKKLSIVALCSILNVPVEQLPGALQSGWPQVLNGLLTNFEGLPVAQAKRKEMEKMYNIGSDDDSDEDSDSDDDDEEDEDSDDEDELEAAFAGEGDDDVEEEWVDDEEDVYDEGHEYLEFLAQQAAKRANNEGEEDEDEDEDEEDEDDLEEEIYFESPLDSLDPYVVFREVFTGLQQHNPASYSELTKATTPAQQEFIMHLLEVGELNAAAAAESA</sequence>
<dbReference type="GO" id="GO:0006606">
    <property type="term" value="P:protein import into nucleus"/>
    <property type="evidence" value="ECO:0007669"/>
    <property type="project" value="TreeGrafter"/>
</dbReference>
<dbReference type="Pfam" id="PF03810">
    <property type="entry name" value="IBN_N"/>
    <property type="match status" value="1"/>
</dbReference>
<feature type="compositionally biased region" description="Acidic residues" evidence="7">
    <location>
        <begin position="906"/>
        <end position="948"/>
    </location>
</feature>
<dbReference type="InterPro" id="IPR011989">
    <property type="entry name" value="ARM-like"/>
</dbReference>
<dbReference type="Gene3D" id="1.25.10.10">
    <property type="entry name" value="Leucine-rich Repeat Variant"/>
    <property type="match status" value="1"/>
</dbReference>
<dbReference type="AlphaFoldDB" id="A0A9P5SLN6"/>
<feature type="region of interest" description="Disordered" evidence="7">
    <location>
        <begin position="970"/>
        <end position="995"/>
    </location>
</feature>
<dbReference type="EMBL" id="JAAAUY010000460">
    <property type="protein sequence ID" value="KAF9329613.1"/>
    <property type="molecule type" value="Genomic_DNA"/>
</dbReference>
<protein>
    <recommendedName>
        <fullName evidence="8">Importin N-terminal domain-containing protein</fullName>
    </recommendedName>
</protein>
<dbReference type="PANTHER" id="PTHR10997:SF18">
    <property type="entry name" value="D-IMPORTIN 7_RANBP7"/>
    <property type="match status" value="1"/>
</dbReference>
<name>A0A9P5SLN6_9FUNG</name>
<reference evidence="9" key="1">
    <citation type="journal article" date="2020" name="Fungal Divers.">
        <title>Resolving the Mortierellaceae phylogeny through synthesis of multi-gene phylogenetics and phylogenomics.</title>
        <authorList>
            <person name="Vandepol N."/>
            <person name="Liber J."/>
            <person name="Desiro A."/>
            <person name="Na H."/>
            <person name="Kennedy M."/>
            <person name="Barry K."/>
            <person name="Grigoriev I.V."/>
            <person name="Miller A.N."/>
            <person name="O'Donnell K."/>
            <person name="Stajich J.E."/>
            <person name="Bonito G."/>
        </authorList>
    </citation>
    <scope>NUCLEOTIDE SEQUENCE</scope>
    <source>
        <strain evidence="9">NVP1</strain>
    </source>
</reference>
<organism evidence="9 10">
    <name type="scientific">Podila minutissima</name>
    <dbReference type="NCBI Taxonomy" id="64525"/>
    <lineage>
        <taxon>Eukaryota</taxon>
        <taxon>Fungi</taxon>
        <taxon>Fungi incertae sedis</taxon>
        <taxon>Mucoromycota</taxon>
        <taxon>Mortierellomycotina</taxon>
        <taxon>Mortierellomycetes</taxon>
        <taxon>Mortierellales</taxon>
        <taxon>Mortierellaceae</taxon>
        <taxon>Podila</taxon>
    </lineage>
</organism>
<comment type="caution">
    <text evidence="9">The sequence shown here is derived from an EMBL/GenBank/DDBJ whole genome shotgun (WGS) entry which is preliminary data.</text>
</comment>
<evidence type="ECO:0000259" key="8">
    <source>
        <dbReference type="PROSITE" id="PS50166"/>
    </source>
</evidence>
<dbReference type="SMART" id="SM00913">
    <property type="entry name" value="IBN_N"/>
    <property type="match status" value="1"/>
</dbReference>
<dbReference type="InterPro" id="IPR001494">
    <property type="entry name" value="Importin-beta_N"/>
</dbReference>
<dbReference type="InterPro" id="IPR016024">
    <property type="entry name" value="ARM-type_fold"/>
</dbReference>
<dbReference type="InterPro" id="IPR013713">
    <property type="entry name" value="XPO2_central"/>
</dbReference>
<evidence type="ECO:0000256" key="2">
    <source>
        <dbReference type="ARBA" id="ARBA00004496"/>
    </source>
</evidence>
<evidence type="ECO:0000313" key="10">
    <source>
        <dbReference type="Proteomes" id="UP000696485"/>
    </source>
</evidence>
<evidence type="ECO:0000256" key="6">
    <source>
        <dbReference type="ARBA" id="ARBA00023242"/>
    </source>
</evidence>
<keyword evidence="4" id="KW-0963">Cytoplasm</keyword>
<evidence type="ECO:0000256" key="4">
    <source>
        <dbReference type="ARBA" id="ARBA00022490"/>
    </source>
</evidence>
<dbReference type="FunFam" id="1.25.10.10:FF:000244">
    <property type="entry name" value="Nonsense-mediated mRNA decay protein"/>
    <property type="match status" value="1"/>
</dbReference>
<proteinExistence type="predicted"/>
<dbReference type="Pfam" id="PF08506">
    <property type="entry name" value="Cse1"/>
    <property type="match status" value="1"/>
</dbReference>
<keyword evidence="10" id="KW-1185">Reference proteome</keyword>
<feature type="domain" description="Importin N-terminal" evidence="8">
    <location>
        <begin position="24"/>
        <end position="100"/>
    </location>
</feature>
<evidence type="ECO:0000256" key="7">
    <source>
        <dbReference type="SAM" id="MobiDB-lite"/>
    </source>
</evidence>
<evidence type="ECO:0000256" key="1">
    <source>
        <dbReference type="ARBA" id="ARBA00004123"/>
    </source>
</evidence>
<dbReference type="GO" id="GO:0005829">
    <property type="term" value="C:cytosol"/>
    <property type="evidence" value="ECO:0007669"/>
    <property type="project" value="TreeGrafter"/>
</dbReference>
<keyword evidence="6" id="KW-0539">Nucleus</keyword>
<keyword evidence="3" id="KW-0813">Transport</keyword>
<evidence type="ECO:0000256" key="3">
    <source>
        <dbReference type="ARBA" id="ARBA00022448"/>
    </source>
</evidence>
<gene>
    <name evidence="9" type="ORF">BG006_007336</name>
</gene>
<dbReference type="SUPFAM" id="SSF48371">
    <property type="entry name" value="ARM repeat"/>
    <property type="match status" value="1"/>
</dbReference>